<dbReference type="AlphaFoldDB" id="A0A9P7EVR3"/>
<dbReference type="EMBL" id="JABBWM010000100">
    <property type="protein sequence ID" value="KAG2090916.1"/>
    <property type="molecule type" value="Genomic_DNA"/>
</dbReference>
<comment type="caution">
    <text evidence="1">The sequence shown here is derived from an EMBL/GenBank/DDBJ whole genome shotgun (WGS) entry which is preliminary data.</text>
</comment>
<dbReference type="RefSeq" id="XP_041286369.1">
    <property type="nucleotide sequence ID" value="XM_041434366.1"/>
</dbReference>
<sequence>MTQSGDSDELCPWTHILLIVRLIRYHSTSTGNWAPLSWHVGRTTLMSSIGSMGTKHAPDFLLVLPPAVKHKVSPCVPVVLGKVEKTVPPSLVSSTRKFPLFWSRMTSMSSVGSMGMKHALDCLLLLPPAVKRKVSPCVPVVMLQFGVVDQAIFVVLESHDLNVICWIHGHEACTRLLTASPTSG</sequence>
<evidence type="ECO:0000313" key="2">
    <source>
        <dbReference type="Proteomes" id="UP000823399"/>
    </source>
</evidence>
<accession>A0A9P7EVR3</accession>
<proteinExistence type="predicted"/>
<organism evidence="1 2">
    <name type="scientific">Suillus discolor</name>
    <dbReference type="NCBI Taxonomy" id="1912936"/>
    <lineage>
        <taxon>Eukaryota</taxon>
        <taxon>Fungi</taxon>
        <taxon>Dikarya</taxon>
        <taxon>Basidiomycota</taxon>
        <taxon>Agaricomycotina</taxon>
        <taxon>Agaricomycetes</taxon>
        <taxon>Agaricomycetidae</taxon>
        <taxon>Boletales</taxon>
        <taxon>Suillineae</taxon>
        <taxon>Suillaceae</taxon>
        <taxon>Suillus</taxon>
    </lineage>
</organism>
<reference evidence="1" key="1">
    <citation type="journal article" date="2020" name="New Phytol.">
        <title>Comparative genomics reveals dynamic genome evolution in host specialist ectomycorrhizal fungi.</title>
        <authorList>
            <person name="Lofgren L.A."/>
            <person name="Nguyen N.H."/>
            <person name="Vilgalys R."/>
            <person name="Ruytinx J."/>
            <person name="Liao H.L."/>
            <person name="Branco S."/>
            <person name="Kuo A."/>
            <person name="LaButti K."/>
            <person name="Lipzen A."/>
            <person name="Andreopoulos W."/>
            <person name="Pangilinan J."/>
            <person name="Riley R."/>
            <person name="Hundley H."/>
            <person name="Na H."/>
            <person name="Barry K."/>
            <person name="Grigoriev I.V."/>
            <person name="Stajich J.E."/>
            <person name="Kennedy P.G."/>
        </authorList>
    </citation>
    <scope>NUCLEOTIDE SEQUENCE</scope>
    <source>
        <strain evidence="1">FC423</strain>
    </source>
</reference>
<dbReference type="Proteomes" id="UP000823399">
    <property type="component" value="Unassembled WGS sequence"/>
</dbReference>
<evidence type="ECO:0000313" key="1">
    <source>
        <dbReference type="EMBL" id="KAG2090916.1"/>
    </source>
</evidence>
<name>A0A9P7EVR3_9AGAM</name>
<keyword evidence="2" id="KW-1185">Reference proteome</keyword>
<protein>
    <submittedName>
        <fullName evidence="1">Uncharacterized protein</fullName>
    </submittedName>
</protein>
<dbReference type="GeneID" id="64696625"/>
<gene>
    <name evidence="1" type="ORF">F5147DRAFT_658058</name>
</gene>